<dbReference type="EMBL" id="JAKOGI010000320">
    <property type="protein sequence ID" value="KAJ8437021.1"/>
    <property type="molecule type" value="Genomic_DNA"/>
</dbReference>
<dbReference type="Proteomes" id="UP001153076">
    <property type="component" value="Unassembled WGS sequence"/>
</dbReference>
<accession>A0A9Q1K4B3</accession>
<keyword evidence="2" id="KW-1185">Reference proteome</keyword>
<evidence type="ECO:0000313" key="1">
    <source>
        <dbReference type="EMBL" id="KAJ8437021.1"/>
    </source>
</evidence>
<gene>
    <name evidence="1" type="ORF">Cgig2_010366</name>
</gene>
<organism evidence="1 2">
    <name type="scientific">Carnegiea gigantea</name>
    <dbReference type="NCBI Taxonomy" id="171969"/>
    <lineage>
        <taxon>Eukaryota</taxon>
        <taxon>Viridiplantae</taxon>
        <taxon>Streptophyta</taxon>
        <taxon>Embryophyta</taxon>
        <taxon>Tracheophyta</taxon>
        <taxon>Spermatophyta</taxon>
        <taxon>Magnoliopsida</taxon>
        <taxon>eudicotyledons</taxon>
        <taxon>Gunneridae</taxon>
        <taxon>Pentapetalae</taxon>
        <taxon>Caryophyllales</taxon>
        <taxon>Cactineae</taxon>
        <taxon>Cactaceae</taxon>
        <taxon>Cactoideae</taxon>
        <taxon>Echinocereeae</taxon>
        <taxon>Carnegiea</taxon>
    </lineage>
</organism>
<dbReference type="AlphaFoldDB" id="A0A9Q1K4B3"/>
<reference evidence="1" key="1">
    <citation type="submission" date="2022-04" db="EMBL/GenBank/DDBJ databases">
        <title>Carnegiea gigantea Genome sequencing and assembly v2.</title>
        <authorList>
            <person name="Copetti D."/>
            <person name="Sanderson M.J."/>
            <person name="Burquez A."/>
            <person name="Wojciechowski M.F."/>
        </authorList>
    </citation>
    <scope>NUCLEOTIDE SEQUENCE</scope>
    <source>
        <strain evidence="1">SGP5-SGP5p</strain>
        <tissue evidence="1">Aerial part</tissue>
    </source>
</reference>
<comment type="caution">
    <text evidence="1">The sequence shown here is derived from an EMBL/GenBank/DDBJ whole genome shotgun (WGS) entry which is preliminary data.</text>
</comment>
<sequence>MEGEPWKWRSLCRFCSPAASEAFPAGSLVFSKSTFLWVSYLDEAIAGVVGFFCCRRSGDFEFHPSLTPAPFLSLAGHHSRATPLSPLYHLRRSLVGHPEATSTSLPQPPVSLFFASGDRSRSQELASEVQVPGVVIGGLPEVWWTLGLREPPAAPLPVVGLLVLTGSS</sequence>
<proteinExistence type="predicted"/>
<name>A0A9Q1K4B3_9CARY</name>
<evidence type="ECO:0000313" key="2">
    <source>
        <dbReference type="Proteomes" id="UP001153076"/>
    </source>
</evidence>
<protein>
    <submittedName>
        <fullName evidence="1">Uncharacterized protein</fullName>
    </submittedName>
</protein>